<dbReference type="AlphaFoldDB" id="A0A485KLI2"/>
<keyword evidence="4" id="KW-1185">Reference proteome</keyword>
<evidence type="ECO:0000256" key="1">
    <source>
        <dbReference type="SAM" id="MobiDB-lite"/>
    </source>
</evidence>
<sequence length="581" mass="66216">MVMPPESPAKMQIVSLPYNGLPTADLSKSPLATKKFKQQMQQKRPKKPHEQHRVGALSSSLKAPSPTSKQPKPCASASALWGFNVYHSPQADFADAEKTQRVALLRHKLQLERDRKAQDDASKIEAKRVAQRLDYTKYLFFASKYGPLCAVLYCCSEYPGRVYEIYVHRTATTLQQWASYRLDILKRHARFNVARVTVDTVFGAVVKKRVAVLNQHHHVDRLRRRIFFAVQFRVFSAWKAHVARAIHVATTFQRAMQATVSDRFRQWKQTVETRRMVRQGKLCHATVKVSHRCLYNRFGWWKRAVEKTKMVRERLHRVQTHHMGELFVDWTGFTSFARRHKPHAVAIQRVWKGFRVRQTHQSRVRAATRLEAWTRGVLQRRRTANFRVQFQAAESKLRLELRKDMVQRQQAANRLTQAAVDGEAARNALERDATSRAREKAKTDATQALAKLLPNAYHARLKARMATLKAEFGMETKQAVVRATKDVVDEVEAEAVANERRAFRATTGVPPTACAVCDVGLPFVGCPHTCGESEQARAAAVVAWMQQTTVDQAMAVARIDTQAIAYADTHKFMATSSLQQG</sequence>
<gene>
    <name evidence="3" type="primary">Aste57867_8937</name>
    <name evidence="2" type="ORF">As57867_008902</name>
    <name evidence="3" type="ORF">ASTE57867_8937</name>
</gene>
<reference evidence="3 4" key="1">
    <citation type="submission" date="2019-03" db="EMBL/GenBank/DDBJ databases">
        <authorList>
            <person name="Gaulin E."/>
            <person name="Dumas B."/>
        </authorList>
    </citation>
    <scope>NUCLEOTIDE SEQUENCE [LARGE SCALE GENOMIC DNA]</scope>
    <source>
        <strain evidence="3">CBS 568.67</strain>
    </source>
</reference>
<dbReference type="OrthoDB" id="73247at2759"/>
<accession>A0A485KLI2</accession>
<feature type="region of interest" description="Disordered" evidence="1">
    <location>
        <begin position="34"/>
        <end position="73"/>
    </location>
</feature>
<dbReference type="Proteomes" id="UP000332933">
    <property type="component" value="Unassembled WGS sequence"/>
</dbReference>
<dbReference type="EMBL" id="VJMH01005118">
    <property type="protein sequence ID" value="KAF0700530.1"/>
    <property type="molecule type" value="Genomic_DNA"/>
</dbReference>
<reference evidence="2" key="2">
    <citation type="submission" date="2019-06" db="EMBL/GenBank/DDBJ databases">
        <title>Genomics analysis of Aphanomyces spp. identifies a new class of oomycete effector associated with host adaptation.</title>
        <authorList>
            <person name="Gaulin E."/>
        </authorList>
    </citation>
    <scope>NUCLEOTIDE SEQUENCE</scope>
    <source>
        <strain evidence="2">CBS 578.67</strain>
    </source>
</reference>
<protein>
    <submittedName>
        <fullName evidence="3">Aste57867_8937 protein</fullName>
    </submittedName>
</protein>
<name>A0A485KLI2_9STRA</name>
<organism evidence="3 4">
    <name type="scientific">Aphanomyces stellatus</name>
    <dbReference type="NCBI Taxonomy" id="120398"/>
    <lineage>
        <taxon>Eukaryota</taxon>
        <taxon>Sar</taxon>
        <taxon>Stramenopiles</taxon>
        <taxon>Oomycota</taxon>
        <taxon>Saprolegniomycetes</taxon>
        <taxon>Saprolegniales</taxon>
        <taxon>Verrucalvaceae</taxon>
        <taxon>Aphanomyces</taxon>
    </lineage>
</organism>
<proteinExistence type="predicted"/>
<evidence type="ECO:0000313" key="3">
    <source>
        <dbReference type="EMBL" id="VFT85821.1"/>
    </source>
</evidence>
<dbReference type="EMBL" id="CAADRA010005139">
    <property type="protein sequence ID" value="VFT85821.1"/>
    <property type="molecule type" value="Genomic_DNA"/>
</dbReference>
<evidence type="ECO:0000313" key="4">
    <source>
        <dbReference type="Proteomes" id="UP000332933"/>
    </source>
</evidence>
<evidence type="ECO:0000313" key="2">
    <source>
        <dbReference type="EMBL" id="KAF0700530.1"/>
    </source>
</evidence>
<feature type="compositionally biased region" description="Polar residues" evidence="1">
    <location>
        <begin position="57"/>
        <end position="70"/>
    </location>
</feature>
<dbReference type="PROSITE" id="PS50096">
    <property type="entry name" value="IQ"/>
    <property type="match status" value="2"/>
</dbReference>